<name>A0ABQ8TP25_PERAM</name>
<keyword evidence="2" id="KW-1185">Reference proteome</keyword>
<reference evidence="1 2" key="1">
    <citation type="journal article" date="2022" name="Allergy">
        <title>Genome assembly and annotation of Periplaneta americana reveal a comprehensive cockroach allergen profile.</title>
        <authorList>
            <person name="Wang L."/>
            <person name="Xiong Q."/>
            <person name="Saelim N."/>
            <person name="Wang L."/>
            <person name="Nong W."/>
            <person name="Wan A.T."/>
            <person name="Shi M."/>
            <person name="Liu X."/>
            <person name="Cao Q."/>
            <person name="Hui J.H.L."/>
            <person name="Sookrung N."/>
            <person name="Leung T.F."/>
            <person name="Tungtrongchitr A."/>
            <person name="Tsui S.K.W."/>
        </authorList>
    </citation>
    <scope>NUCLEOTIDE SEQUENCE [LARGE SCALE GENOMIC DNA]</scope>
    <source>
        <strain evidence="1">PWHHKU_190912</strain>
    </source>
</reference>
<gene>
    <name evidence="1" type="ORF">ANN_10467</name>
</gene>
<dbReference type="EMBL" id="JAJSOF020000005">
    <property type="protein sequence ID" value="KAJ4448451.1"/>
    <property type="molecule type" value="Genomic_DNA"/>
</dbReference>
<proteinExistence type="predicted"/>
<protein>
    <submittedName>
        <fullName evidence="1">Uncharacterized protein</fullName>
    </submittedName>
</protein>
<evidence type="ECO:0000313" key="1">
    <source>
        <dbReference type="EMBL" id="KAJ4448451.1"/>
    </source>
</evidence>
<dbReference type="PANTHER" id="PTHR45913">
    <property type="entry name" value="EPM2A-INTERACTING PROTEIN 1"/>
    <property type="match status" value="1"/>
</dbReference>
<evidence type="ECO:0000313" key="2">
    <source>
        <dbReference type="Proteomes" id="UP001148838"/>
    </source>
</evidence>
<comment type="caution">
    <text evidence="1">The sequence shown here is derived from an EMBL/GenBank/DDBJ whole genome shotgun (WGS) entry which is preliminary data.</text>
</comment>
<organism evidence="1 2">
    <name type="scientific">Periplaneta americana</name>
    <name type="common">American cockroach</name>
    <name type="synonym">Blatta americana</name>
    <dbReference type="NCBI Taxonomy" id="6978"/>
    <lineage>
        <taxon>Eukaryota</taxon>
        <taxon>Metazoa</taxon>
        <taxon>Ecdysozoa</taxon>
        <taxon>Arthropoda</taxon>
        <taxon>Hexapoda</taxon>
        <taxon>Insecta</taxon>
        <taxon>Pterygota</taxon>
        <taxon>Neoptera</taxon>
        <taxon>Polyneoptera</taxon>
        <taxon>Dictyoptera</taxon>
        <taxon>Blattodea</taxon>
        <taxon>Blattoidea</taxon>
        <taxon>Blattidae</taxon>
        <taxon>Blattinae</taxon>
        <taxon>Periplaneta</taxon>
    </lineage>
</organism>
<sequence length="185" mass="20945">MAGLYEGCNEPSDCLKASNTNTKLPVPHFLSCFFAGREAEWAPYRPGSARSSQDRERAYRPAYGFHSGQYSCTLKSISGGTYRDRLGTKLIGIFYQKYLCAKNMNLSNVMDVVVRTINFIRSKGLNHMEFRALLDDINSEYGDLLFHTEWLQWVRDPGNISEVTEGFMNSEQSVTQLVCKILIGC</sequence>
<dbReference type="PANTHER" id="PTHR45913:SF5">
    <property type="entry name" value="GENERAL TRANSCRIPTION FACTOR II-I REPEAT DOMAIN-CONTAINING PROTEIN 2A-LIKE PROTEIN"/>
    <property type="match status" value="1"/>
</dbReference>
<accession>A0ABQ8TP25</accession>
<dbReference type="Proteomes" id="UP001148838">
    <property type="component" value="Unassembled WGS sequence"/>
</dbReference>